<sequence length="155" mass="15764">MCPSGKARERGCDGAESWPGRDGSVAITSTPAAGEGLGAAPARVTTPTVTSPASGPEVPLALGAPSAVVEVHPPFASTSEGNVPSWYASSQPSTRPTPSCSQAVLNRSASGASIAVLLVGRLAKPKRLRFGRQLFPEQQVVEVVDGLCDALSEAK</sequence>
<name>A0A5A8E6Q6_CAFRO</name>
<proteinExistence type="predicted"/>
<feature type="region of interest" description="Disordered" evidence="1">
    <location>
        <begin position="73"/>
        <end position="102"/>
    </location>
</feature>
<gene>
    <name evidence="2" type="ORF">FNF27_05169</name>
</gene>
<organism evidence="2 3">
    <name type="scientific">Cafeteria roenbergensis</name>
    <name type="common">Marine flagellate</name>
    <dbReference type="NCBI Taxonomy" id="33653"/>
    <lineage>
        <taxon>Eukaryota</taxon>
        <taxon>Sar</taxon>
        <taxon>Stramenopiles</taxon>
        <taxon>Bigyra</taxon>
        <taxon>Opalozoa</taxon>
        <taxon>Bicosoecida</taxon>
        <taxon>Cafeteriaceae</taxon>
        <taxon>Cafeteria</taxon>
    </lineage>
</organism>
<dbReference type="AlphaFoldDB" id="A0A5A8E6Q6"/>
<evidence type="ECO:0000256" key="1">
    <source>
        <dbReference type="SAM" id="MobiDB-lite"/>
    </source>
</evidence>
<comment type="caution">
    <text evidence="2">The sequence shown here is derived from an EMBL/GenBank/DDBJ whole genome shotgun (WGS) entry which is preliminary data.</text>
</comment>
<dbReference type="EMBL" id="VLTO01000034">
    <property type="protein sequence ID" value="KAA0173392.1"/>
    <property type="molecule type" value="Genomic_DNA"/>
</dbReference>
<evidence type="ECO:0000313" key="2">
    <source>
        <dbReference type="EMBL" id="KAA0173392.1"/>
    </source>
</evidence>
<feature type="region of interest" description="Disordered" evidence="1">
    <location>
        <begin position="1"/>
        <end position="59"/>
    </location>
</feature>
<feature type="compositionally biased region" description="Basic and acidic residues" evidence="1">
    <location>
        <begin position="1"/>
        <end position="13"/>
    </location>
</feature>
<protein>
    <submittedName>
        <fullName evidence="2">Uncharacterized protein</fullName>
    </submittedName>
</protein>
<reference evidence="2 3" key="1">
    <citation type="submission" date="2019-07" db="EMBL/GenBank/DDBJ databases">
        <title>Genomes of Cafeteria roenbergensis.</title>
        <authorList>
            <person name="Fischer M.G."/>
            <person name="Hackl T."/>
            <person name="Roman M."/>
        </authorList>
    </citation>
    <scope>NUCLEOTIDE SEQUENCE [LARGE SCALE GENOMIC DNA]</scope>
    <source>
        <strain evidence="2 3">E4-10P</strain>
    </source>
</reference>
<feature type="compositionally biased region" description="Low complexity" evidence="1">
    <location>
        <begin position="31"/>
        <end position="56"/>
    </location>
</feature>
<accession>A0A5A8E6Q6</accession>
<evidence type="ECO:0000313" key="3">
    <source>
        <dbReference type="Proteomes" id="UP000322899"/>
    </source>
</evidence>
<feature type="compositionally biased region" description="Polar residues" evidence="1">
    <location>
        <begin position="76"/>
        <end position="102"/>
    </location>
</feature>
<dbReference type="Proteomes" id="UP000322899">
    <property type="component" value="Unassembled WGS sequence"/>
</dbReference>